<dbReference type="Proteomes" id="UP000184488">
    <property type="component" value="Unassembled WGS sequence"/>
</dbReference>
<organism evidence="1 2">
    <name type="scientific">Flavobacterium terrae</name>
    <dbReference type="NCBI Taxonomy" id="415425"/>
    <lineage>
        <taxon>Bacteria</taxon>
        <taxon>Pseudomonadati</taxon>
        <taxon>Bacteroidota</taxon>
        <taxon>Flavobacteriia</taxon>
        <taxon>Flavobacteriales</taxon>
        <taxon>Flavobacteriaceae</taxon>
        <taxon>Flavobacterium</taxon>
    </lineage>
</organism>
<sequence length="57" mass="6214">MKKLELKNLKVSVLSKEEKSKINGGLEQEEVILSIGKICSLRNSCERICGGPIAGIE</sequence>
<name>A0A1M6BM83_9FLAO</name>
<dbReference type="EMBL" id="FQZI01000001">
    <property type="protein sequence ID" value="SHI49920.1"/>
    <property type="molecule type" value="Genomic_DNA"/>
</dbReference>
<protein>
    <submittedName>
        <fullName evidence="1">Uncharacterized protein</fullName>
    </submittedName>
</protein>
<accession>A0A1M6BM83</accession>
<keyword evidence="2" id="KW-1185">Reference proteome</keyword>
<proteinExistence type="predicted"/>
<gene>
    <name evidence="1" type="ORF">SAMN05444363_0846</name>
</gene>
<evidence type="ECO:0000313" key="2">
    <source>
        <dbReference type="Proteomes" id="UP000184488"/>
    </source>
</evidence>
<dbReference type="AlphaFoldDB" id="A0A1M6BM83"/>
<dbReference type="STRING" id="415425.SAMN05444363_0846"/>
<reference evidence="2" key="1">
    <citation type="submission" date="2016-11" db="EMBL/GenBank/DDBJ databases">
        <authorList>
            <person name="Varghese N."/>
            <person name="Submissions S."/>
        </authorList>
    </citation>
    <scope>NUCLEOTIDE SEQUENCE [LARGE SCALE GENOMIC DNA]</scope>
    <source>
        <strain evidence="2">DSM 18829</strain>
    </source>
</reference>
<dbReference type="RefSeq" id="WP_159432933.1">
    <property type="nucleotide sequence ID" value="NZ_FQZI01000001.1"/>
</dbReference>
<evidence type="ECO:0000313" key="1">
    <source>
        <dbReference type="EMBL" id="SHI49920.1"/>
    </source>
</evidence>